<dbReference type="SMART" id="SM00112">
    <property type="entry name" value="CA"/>
    <property type="match status" value="5"/>
</dbReference>
<evidence type="ECO:0000256" key="3">
    <source>
        <dbReference type="ARBA" id="ARBA00022737"/>
    </source>
</evidence>
<feature type="compositionally biased region" description="Low complexity" evidence="10">
    <location>
        <begin position="1257"/>
        <end position="1278"/>
    </location>
</feature>
<evidence type="ECO:0000256" key="5">
    <source>
        <dbReference type="ARBA" id="ARBA00022889"/>
    </source>
</evidence>
<organism evidence="13 14">
    <name type="scientific">Adineta steineri</name>
    <dbReference type="NCBI Taxonomy" id="433720"/>
    <lineage>
        <taxon>Eukaryota</taxon>
        <taxon>Metazoa</taxon>
        <taxon>Spiralia</taxon>
        <taxon>Gnathifera</taxon>
        <taxon>Rotifera</taxon>
        <taxon>Eurotatoria</taxon>
        <taxon>Bdelloidea</taxon>
        <taxon>Adinetida</taxon>
        <taxon>Adinetidae</taxon>
        <taxon>Adineta</taxon>
    </lineage>
</organism>
<keyword evidence="2 11" id="KW-0812">Transmembrane</keyword>
<dbReference type="Gene3D" id="2.60.40.60">
    <property type="entry name" value="Cadherins"/>
    <property type="match status" value="6"/>
</dbReference>
<accession>A0A813TPT6</accession>
<dbReference type="PANTHER" id="PTHR24028">
    <property type="entry name" value="CADHERIN-87A"/>
    <property type="match status" value="1"/>
</dbReference>
<evidence type="ECO:0000256" key="2">
    <source>
        <dbReference type="ARBA" id="ARBA00022692"/>
    </source>
</evidence>
<dbReference type="Gene3D" id="3.20.20.80">
    <property type="entry name" value="Glycosidases"/>
    <property type="match status" value="1"/>
</dbReference>
<keyword evidence="6 11" id="KW-1133">Transmembrane helix</keyword>
<sequence length="1342" mass="154141">MVSQLVNTGYNNITELIDLVVPMVWTYVDDVKTWFDDTVWMKFAMFPEVWVASAYKGSSGETTTMSYIGHHHRNQQTWLETMYIASERHKVNFTGIAVTGWSRYDHMLSLCEFLPSSIPSLTYSLQTIVHGHITNELNETISQTLLGCTQIPLWERSSYATFVSCTFPGHEMYEMMYKHDNIIRQYEETMSFVRLYVTDVHIRQNYIHYKRGEECLERLISLENEMIRFIDGFQNACLVFFTPDIGPEWLQTYFMRTFKEIQQRINFIDRALKTQSSWFIEKMLRFFLILLFLFISSILSSRLKYRASVKENVDLYYTITSIDKMLSVNYQQSIEFLNSNSPYTTYFLVDGQKLRTRRLIDREEFCRIKLCENSLCHPCEIEMDFVLKENGQPRDIISLILTVEDVNEFRPQFLDMSSNGQVIQLNISEGVPVGHVLPIPSATDKDGEDDDLVYWLEKTTKIPFELVSFGSNQIALNVTEPLDRETRDFYEFKLTASDRGNLTSTIPIHISISDINDNVPSFDQQHPYTLNISENILPSLTKSLLRIHAIDNDSNENGHITYNFSPQVSELIRQTFQLNSETGDLYLLQSLDYEQYKEYRIQVTAQDSGPVSVPVYTVIIINIEDENDNIPIMNLRVSEYFHLVNNTLYISEQTPINTLLMHIIVQDFDSNLNGKVNCWIEPLEPKLNLTNTINNMFAIYTRQLFDREQKSNYSISLIIEDNGLKIRHRTKRELELIITDINDNPPIFSQSFYNVSIDEEKEYLQPILQLQATDADINENSQISYELITKEYINLFNLNEKTGELFLVKNLDRELKSEYNLTIRANDHGQYPSQLSSDVSVYINVIDKNEYTPEFQEKKYSFQNIDENISINSSIGFVKATDRDDNLINYSITSSDLMINSLTGEIFVRKLLDYDTHPCINAIVTAKDQGGLSSTSEIEVCLKPINEYSPQLHPHSRLISINIDNTSLIHLNASDRDRSPSSFISYQYGQVSNCNLTFLQLSSNGTIYLNKKQKCTGIIDLIVLINDNDQYPLAKSTNETIRFILYSDTIPLSIASQLSSSKFFDKKFQNLSFHDLTPEMIITFIIVMSLILCSFIVCIVACIISRKRKISKHNSKQNKLLVKQSPSPIMNTSQKRLTLLTSSSRASKDRICFTENHCLLSDGSLATDINTNSPYSKLQQSIKTNGNSDTGSSYNDSCYGSSEMDVCHHHQSTGNKLVKQDIPIAATMTEATGKILLSSNENYIILCKDSTTNSDETNPSISIPSSSSSSPTANNNNSLITTCQPNRRTGTTQQYRTQLKSTVDQSNKKVEFFQNDDECRKVLCSTTSFNYRNITPLNEYYL</sequence>
<gene>
    <name evidence="13" type="ORF">BJG266_LOCUS5807</name>
</gene>
<dbReference type="PANTHER" id="PTHR24028:SF146">
    <property type="entry name" value="CADHERIN 96CB, ISOFORM D-RELATED"/>
    <property type="match status" value="1"/>
</dbReference>
<dbReference type="SUPFAM" id="SSF49313">
    <property type="entry name" value="Cadherin-like"/>
    <property type="match status" value="5"/>
</dbReference>
<dbReference type="Proteomes" id="UP000663877">
    <property type="component" value="Unassembled WGS sequence"/>
</dbReference>
<evidence type="ECO:0000313" key="14">
    <source>
        <dbReference type="Proteomes" id="UP000663877"/>
    </source>
</evidence>
<evidence type="ECO:0000256" key="10">
    <source>
        <dbReference type="SAM" id="MobiDB-lite"/>
    </source>
</evidence>
<dbReference type="PRINTS" id="PR00205">
    <property type="entry name" value="CADHERIN"/>
</dbReference>
<evidence type="ECO:0000256" key="6">
    <source>
        <dbReference type="ARBA" id="ARBA00022989"/>
    </source>
</evidence>
<dbReference type="FunFam" id="2.60.40.60:FF:000015">
    <property type="entry name" value="FAT atypical cadherin 1"/>
    <property type="match status" value="1"/>
</dbReference>
<dbReference type="Pfam" id="PF00028">
    <property type="entry name" value="Cadherin"/>
    <property type="match status" value="2"/>
</dbReference>
<keyword evidence="8" id="KW-0325">Glycoprotein</keyword>
<evidence type="ECO:0000259" key="12">
    <source>
        <dbReference type="PROSITE" id="PS50268"/>
    </source>
</evidence>
<protein>
    <recommendedName>
        <fullName evidence="12">Cadherin domain-containing protein</fullName>
    </recommendedName>
</protein>
<keyword evidence="3" id="KW-0677">Repeat</keyword>
<reference evidence="13" key="1">
    <citation type="submission" date="2021-02" db="EMBL/GenBank/DDBJ databases">
        <authorList>
            <person name="Nowell W R."/>
        </authorList>
    </citation>
    <scope>NUCLEOTIDE SEQUENCE</scope>
</reference>
<dbReference type="PROSITE" id="PS50268">
    <property type="entry name" value="CADHERIN_2"/>
    <property type="match status" value="6"/>
</dbReference>
<dbReference type="InterPro" id="IPR015919">
    <property type="entry name" value="Cadherin-like_sf"/>
</dbReference>
<evidence type="ECO:0000256" key="7">
    <source>
        <dbReference type="ARBA" id="ARBA00023136"/>
    </source>
</evidence>
<keyword evidence="5" id="KW-0130">Cell adhesion</keyword>
<comment type="subcellular location">
    <subcellularLocation>
        <location evidence="1">Membrane</location>
        <topology evidence="1">Single-pass membrane protein</topology>
    </subcellularLocation>
</comment>
<dbReference type="PROSITE" id="PS00232">
    <property type="entry name" value="CADHERIN_1"/>
    <property type="match status" value="2"/>
</dbReference>
<evidence type="ECO:0000256" key="9">
    <source>
        <dbReference type="PROSITE-ProRule" id="PRU00043"/>
    </source>
</evidence>
<dbReference type="GO" id="GO:0005509">
    <property type="term" value="F:calcium ion binding"/>
    <property type="evidence" value="ECO:0007669"/>
    <property type="project" value="UniProtKB-UniRule"/>
</dbReference>
<evidence type="ECO:0000256" key="11">
    <source>
        <dbReference type="SAM" id="Phobius"/>
    </source>
</evidence>
<evidence type="ECO:0000256" key="1">
    <source>
        <dbReference type="ARBA" id="ARBA00004167"/>
    </source>
</evidence>
<keyword evidence="4 9" id="KW-0106">Calcium</keyword>
<feature type="domain" description="Cadherin" evidence="12">
    <location>
        <begin position="419"/>
        <end position="522"/>
    </location>
</feature>
<comment type="caution">
    <text evidence="13">The sequence shown here is derived from an EMBL/GenBank/DDBJ whole genome shotgun (WGS) entry which is preliminary data.</text>
</comment>
<feature type="domain" description="Cadherin" evidence="12">
    <location>
        <begin position="524"/>
        <end position="633"/>
    </location>
</feature>
<dbReference type="GO" id="GO:0005886">
    <property type="term" value="C:plasma membrane"/>
    <property type="evidence" value="ECO:0007669"/>
    <property type="project" value="InterPro"/>
</dbReference>
<dbReference type="CDD" id="cd11304">
    <property type="entry name" value="Cadherin_repeat"/>
    <property type="match status" value="5"/>
</dbReference>
<feature type="domain" description="Cadherin" evidence="12">
    <location>
        <begin position="650"/>
        <end position="748"/>
    </location>
</feature>
<name>A0A813TPT6_9BILA</name>
<dbReference type="InterPro" id="IPR002126">
    <property type="entry name" value="Cadherin-like_dom"/>
</dbReference>
<keyword evidence="7 11" id="KW-0472">Membrane</keyword>
<proteinExistence type="predicted"/>
<evidence type="ECO:0000313" key="13">
    <source>
        <dbReference type="EMBL" id="CAF0812446.1"/>
    </source>
</evidence>
<dbReference type="InterPro" id="IPR020894">
    <property type="entry name" value="Cadherin_CS"/>
</dbReference>
<feature type="domain" description="Cadherin" evidence="12">
    <location>
        <begin position="865"/>
        <end position="952"/>
    </location>
</feature>
<feature type="transmembrane region" description="Helical" evidence="11">
    <location>
        <begin position="1080"/>
        <end position="1104"/>
    </location>
</feature>
<dbReference type="EMBL" id="CAJNOI010000016">
    <property type="protein sequence ID" value="CAF0812446.1"/>
    <property type="molecule type" value="Genomic_DNA"/>
</dbReference>
<feature type="domain" description="Cadherin" evidence="12">
    <location>
        <begin position="301"/>
        <end position="413"/>
    </location>
</feature>
<evidence type="ECO:0000256" key="4">
    <source>
        <dbReference type="ARBA" id="ARBA00022837"/>
    </source>
</evidence>
<dbReference type="InterPro" id="IPR050174">
    <property type="entry name" value="Protocadherin/Cadherin-CA"/>
</dbReference>
<dbReference type="GO" id="GO:0007156">
    <property type="term" value="P:homophilic cell adhesion via plasma membrane adhesion molecules"/>
    <property type="evidence" value="ECO:0007669"/>
    <property type="project" value="InterPro"/>
</dbReference>
<dbReference type="FunFam" id="2.60.40.60:FF:000002">
    <property type="entry name" value="Protocadherin alpha 2"/>
    <property type="match status" value="1"/>
</dbReference>
<feature type="domain" description="Cadherin" evidence="12">
    <location>
        <begin position="749"/>
        <end position="855"/>
    </location>
</feature>
<feature type="region of interest" description="Disordered" evidence="10">
    <location>
        <begin position="1252"/>
        <end position="1291"/>
    </location>
</feature>
<evidence type="ECO:0000256" key="8">
    <source>
        <dbReference type="ARBA" id="ARBA00023180"/>
    </source>
</evidence>